<proteinExistence type="inferred from homology"/>
<evidence type="ECO:0008006" key="18">
    <source>
        <dbReference type="Google" id="ProtNLM"/>
    </source>
</evidence>
<evidence type="ECO:0000256" key="12">
    <source>
        <dbReference type="ARBA" id="ARBA00023180"/>
    </source>
</evidence>
<dbReference type="Pfam" id="PF00326">
    <property type="entry name" value="Peptidase_S9"/>
    <property type="match status" value="1"/>
</dbReference>
<dbReference type="Gene3D" id="3.40.50.1820">
    <property type="entry name" value="alpha/beta hydrolase"/>
    <property type="match status" value="1"/>
</dbReference>
<dbReference type="SUPFAM" id="SSF82171">
    <property type="entry name" value="DPP6 N-terminal domain-like"/>
    <property type="match status" value="1"/>
</dbReference>
<keyword evidence="4" id="KW-0926">Vacuole</keyword>
<evidence type="ECO:0000256" key="8">
    <source>
        <dbReference type="ARBA" id="ARBA00022825"/>
    </source>
</evidence>
<keyword evidence="11 13" id="KW-0472">Membrane</keyword>
<feature type="domain" description="Peptidase S9 prolyl oligopeptidase catalytic" evidence="14">
    <location>
        <begin position="629"/>
        <end position="830"/>
    </location>
</feature>
<evidence type="ECO:0000256" key="11">
    <source>
        <dbReference type="ARBA" id="ARBA00023136"/>
    </source>
</evidence>
<dbReference type="InterPro" id="IPR029058">
    <property type="entry name" value="AB_hydrolase_fold"/>
</dbReference>
<evidence type="ECO:0000313" key="16">
    <source>
        <dbReference type="EMBL" id="QLG70528.1"/>
    </source>
</evidence>
<keyword evidence="5" id="KW-0645">Protease</keyword>
<evidence type="ECO:0000259" key="14">
    <source>
        <dbReference type="Pfam" id="PF00326"/>
    </source>
</evidence>
<evidence type="ECO:0000256" key="4">
    <source>
        <dbReference type="ARBA" id="ARBA00022554"/>
    </source>
</evidence>
<organism evidence="16 17">
    <name type="scientific">Zygotorulaspora mrakii</name>
    <name type="common">Zygosaccharomyces mrakii</name>
    <dbReference type="NCBI Taxonomy" id="42260"/>
    <lineage>
        <taxon>Eukaryota</taxon>
        <taxon>Fungi</taxon>
        <taxon>Dikarya</taxon>
        <taxon>Ascomycota</taxon>
        <taxon>Saccharomycotina</taxon>
        <taxon>Saccharomycetes</taxon>
        <taxon>Saccharomycetales</taxon>
        <taxon>Saccharomycetaceae</taxon>
        <taxon>Zygotorulaspora</taxon>
    </lineage>
</organism>
<gene>
    <name evidence="16" type="ORF">HG535_0A04680</name>
</gene>
<evidence type="ECO:0000256" key="6">
    <source>
        <dbReference type="ARBA" id="ARBA00022692"/>
    </source>
</evidence>
<dbReference type="FunFam" id="3.40.50.1820:FF:000003">
    <property type="entry name" value="Dipeptidyl peptidase 4"/>
    <property type="match status" value="1"/>
</dbReference>
<protein>
    <recommendedName>
        <fullName evidence="18">Dipeptidyl aminopeptidase B</fullName>
    </recommendedName>
</protein>
<dbReference type="KEGG" id="zmk:HG535_0A04680"/>
<feature type="domain" description="Dipeptidylpeptidase IV N-terminal" evidence="15">
    <location>
        <begin position="164"/>
        <end position="526"/>
    </location>
</feature>
<dbReference type="SUPFAM" id="SSF53474">
    <property type="entry name" value="alpha/beta-Hydrolases"/>
    <property type="match status" value="1"/>
</dbReference>
<keyword evidence="3" id="KW-0031">Aminopeptidase</keyword>
<dbReference type="GO" id="GO:0005774">
    <property type="term" value="C:vacuolar membrane"/>
    <property type="evidence" value="ECO:0007669"/>
    <property type="project" value="UniProtKB-SubCell"/>
</dbReference>
<keyword evidence="6 13" id="KW-0812">Transmembrane</keyword>
<dbReference type="AlphaFoldDB" id="A0A7H9AVX6"/>
<keyword evidence="17" id="KW-1185">Reference proteome</keyword>
<accession>A0A7H9AVX6</accession>
<evidence type="ECO:0000256" key="13">
    <source>
        <dbReference type="SAM" id="Phobius"/>
    </source>
</evidence>
<evidence type="ECO:0000256" key="7">
    <source>
        <dbReference type="ARBA" id="ARBA00022801"/>
    </source>
</evidence>
<keyword evidence="9" id="KW-0735">Signal-anchor</keyword>
<dbReference type="OrthoDB" id="16520at2759"/>
<dbReference type="PANTHER" id="PTHR11731:SF200">
    <property type="entry name" value="DIPEPTIDYL PEPTIDASE 10, ISOFORM B"/>
    <property type="match status" value="1"/>
</dbReference>
<dbReference type="EMBL" id="CP058604">
    <property type="protein sequence ID" value="QLG70528.1"/>
    <property type="molecule type" value="Genomic_DNA"/>
</dbReference>
<dbReference type="GeneID" id="59234164"/>
<evidence type="ECO:0000256" key="3">
    <source>
        <dbReference type="ARBA" id="ARBA00022438"/>
    </source>
</evidence>
<evidence type="ECO:0000256" key="9">
    <source>
        <dbReference type="ARBA" id="ARBA00022968"/>
    </source>
</evidence>
<reference evidence="16 17" key="1">
    <citation type="submission" date="2020-07" db="EMBL/GenBank/DDBJ databases">
        <title>The yeast mating-type switching endonuclease HO is a domesticated member of an unorthodox homing genetic element family.</title>
        <authorList>
            <person name="Coughlan A.Y."/>
            <person name="Lombardi L."/>
            <person name="Braun-Galleani S."/>
            <person name="Martos A.R."/>
            <person name="Galeote V."/>
            <person name="Bigey F."/>
            <person name="Dequin S."/>
            <person name="Byrne K.P."/>
            <person name="Wolfe K.H."/>
        </authorList>
    </citation>
    <scope>NUCLEOTIDE SEQUENCE [LARGE SCALE GENOMIC DNA]</scope>
    <source>
        <strain evidence="16 17">NRRL Y-6702</strain>
    </source>
</reference>
<dbReference type="GO" id="GO:0004177">
    <property type="term" value="F:aminopeptidase activity"/>
    <property type="evidence" value="ECO:0007669"/>
    <property type="project" value="UniProtKB-KW"/>
</dbReference>
<evidence type="ECO:0000256" key="1">
    <source>
        <dbReference type="ARBA" id="ARBA00004576"/>
    </source>
</evidence>
<evidence type="ECO:0000256" key="5">
    <source>
        <dbReference type="ARBA" id="ARBA00022670"/>
    </source>
</evidence>
<evidence type="ECO:0000259" key="15">
    <source>
        <dbReference type="Pfam" id="PF00930"/>
    </source>
</evidence>
<evidence type="ECO:0000256" key="2">
    <source>
        <dbReference type="ARBA" id="ARBA00006150"/>
    </source>
</evidence>
<dbReference type="PANTHER" id="PTHR11731">
    <property type="entry name" value="PROTEASE FAMILY S9B,C DIPEPTIDYL-PEPTIDASE IV-RELATED"/>
    <property type="match status" value="1"/>
</dbReference>
<dbReference type="InterPro" id="IPR001375">
    <property type="entry name" value="Peptidase_S9_cat"/>
</dbReference>
<feature type="transmembrane region" description="Helical" evidence="13">
    <location>
        <begin position="36"/>
        <end position="58"/>
    </location>
</feature>
<keyword evidence="7" id="KW-0378">Hydrolase</keyword>
<evidence type="ECO:0000313" key="17">
    <source>
        <dbReference type="Proteomes" id="UP000509704"/>
    </source>
</evidence>
<evidence type="ECO:0000256" key="10">
    <source>
        <dbReference type="ARBA" id="ARBA00022989"/>
    </source>
</evidence>
<dbReference type="GO" id="GO:0008239">
    <property type="term" value="F:dipeptidyl-peptidase activity"/>
    <property type="evidence" value="ECO:0007669"/>
    <property type="project" value="TreeGrafter"/>
</dbReference>
<name>A0A7H9AVX6_ZYGMR</name>
<comment type="subcellular location">
    <subcellularLocation>
        <location evidence="1">Vacuole membrane</location>
        <topology evidence="1">Single-pass type II membrane protein</topology>
    </subcellularLocation>
</comment>
<sequence length="837" mass="94591">MESDGATGSINNGDAEVERVPMESFKQRKRDTIDRFARPGAIVLLLVWGTVLLLRSILALRGNSSGDDNVPVYHLPNSSHTDEGCLKVSFANVRNSTFQPVVKSLQWISTPDSAYHDKGLFVTIADDTYVVRSVFDEDFSKVLLNASTFQYGDVKYNVDSLVASPDLSKLLIRTNTISNWRHSSFGTYFVYEHESSSFHLIGDNLAIAEWSPNSIDISYVQDNDIYIYSTKHSKTTNRITFDGSELIFNGKPDWVYEEEVLEGDKALWWSPKGEYLVYYRIDETDVGEFSIPYYVQEQDDIYSKIRKIKYPKSGTPNPIVELWVYDLANDYAYSADIQGGREEPAFPLLLTEVAWVGNSKLIAKTTDRSSDILSVFLVDAEKQVSKLVRENSSDGGWWEISHDILHIPKNETNGRRYDGYLDVMPVDGFNHLVYFAPVESSVPIQLTHGKWEVVNGPAAFDYQSNIVYFIATRESSTERHLYSVNLDTPKELKAITNTQDNAVYDVSFSAGSRFALLSYKGPDIPYQKIIDFQSYKHDKKIKGNVIGETLYYLEKNDALAARLSLYDIPPKTFQTLNLGKDENGYDIVANSFEILPNGFDPSLKDYYPVFFYAYGGPNSQQVLQSFSVGFNEVVASQLDAIVVVVDGRGTGFKGKEFRSLVRDNLGDYEARDQIAAAALYGSKSYVDSNKISLFGWSYGGYLTLKTLEKDAGQHFKFGLSVAPVTDWRFYDSVYTERYMHTPQENGHGYNQSAVRNVTAIAEATRFLLMHGTGDDNVHFQNSLKFLDLLDLAGVENYDVHVFPDSDHSIRYHNANIIVYDKLLTWTKLAFTSSFINN</sequence>
<comment type="similarity">
    <text evidence="2">Belongs to the peptidase S9B family.</text>
</comment>
<dbReference type="GO" id="GO:0006508">
    <property type="term" value="P:proteolysis"/>
    <property type="evidence" value="ECO:0007669"/>
    <property type="project" value="UniProtKB-KW"/>
</dbReference>
<dbReference type="InterPro" id="IPR002469">
    <property type="entry name" value="Peptidase_S9B_N"/>
</dbReference>
<dbReference type="Pfam" id="PF00930">
    <property type="entry name" value="DPPIV_N"/>
    <property type="match status" value="1"/>
</dbReference>
<dbReference type="RefSeq" id="XP_037142256.1">
    <property type="nucleotide sequence ID" value="XM_037286361.1"/>
</dbReference>
<dbReference type="PROSITE" id="PS00708">
    <property type="entry name" value="PRO_ENDOPEP_SER"/>
    <property type="match status" value="1"/>
</dbReference>
<keyword evidence="10 13" id="KW-1133">Transmembrane helix</keyword>
<dbReference type="GO" id="GO:0004252">
    <property type="term" value="F:serine-type endopeptidase activity"/>
    <property type="evidence" value="ECO:0007669"/>
    <property type="project" value="InterPro"/>
</dbReference>
<keyword evidence="8" id="KW-0720">Serine protease</keyword>
<dbReference type="InterPro" id="IPR002471">
    <property type="entry name" value="Pept_S9_AS"/>
</dbReference>
<dbReference type="Proteomes" id="UP000509704">
    <property type="component" value="Chromosome 1"/>
</dbReference>
<dbReference type="GO" id="GO:0005886">
    <property type="term" value="C:plasma membrane"/>
    <property type="evidence" value="ECO:0007669"/>
    <property type="project" value="TreeGrafter"/>
</dbReference>
<keyword evidence="12" id="KW-0325">Glycoprotein</keyword>
<dbReference type="InterPro" id="IPR050278">
    <property type="entry name" value="Serine_Prot_S9B/DPPIV"/>
</dbReference>
<dbReference type="Gene3D" id="2.140.10.30">
    <property type="entry name" value="Dipeptidylpeptidase IV, N-terminal domain"/>
    <property type="match status" value="1"/>
</dbReference>